<name>A0ABV0IK39_9MICC</name>
<dbReference type="EMBL" id="JBDXMX010000005">
    <property type="protein sequence ID" value="MEO9248527.1"/>
    <property type="molecule type" value="Genomic_DNA"/>
</dbReference>
<proteinExistence type="predicted"/>
<dbReference type="EC" id="3.-.-.-" evidence="3"/>
<dbReference type="InterPro" id="IPR050272">
    <property type="entry name" value="Isochorismatase-like_hydrls"/>
</dbReference>
<organism evidence="3 4">
    <name type="scientific">Citricoccus nitrophenolicus</name>
    <dbReference type="NCBI Taxonomy" id="863575"/>
    <lineage>
        <taxon>Bacteria</taxon>
        <taxon>Bacillati</taxon>
        <taxon>Actinomycetota</taxon>
        <taxon>Actinomycetes</taxon>
        <taxon>Micrococcales</taxon>
        <taxon>Micrococcaceae</taxon>
        <taxon>Citricoccus</taxon>
    </lineage>
</organism>
<evidence type="ECO:0000313" key="3">
    <source>
        <dbReference type="EMBL" id="MEO9248527.1"/>
    </source>
</evidence>
<dbReference type="RefSeq" id="WP_347921132.1">
    <property type="nucleotide sequence ID" value="NZ_JBDXMX010000005.1"/>
</dbReference>
<evidence type="ECO:0000259" key="2">
    <source>
        <dbReference type="Pfam" id="PF00857"/>
    </source>
</evidence>
<reference evidence="3 4" key="1">
    <citation type="submission" date="2024-05" db="EMBL/GenBank/DDBJ databases">
        <authorList>
            <person name="Yi C."/>
        </authorList>
    </citation>
    <scope>NUCLEOTIDE SEQUENCE [LARGE SCALE GENOMIC DNA]</scope>
    <source>
        <strain evidence="3 4">XS13</strain>
    </source>
</reference>
<evidence type="ECO:0000256" key="1">
    <source>
        <dbReference type="ARBA" id="ARBA00022801"/>
    </source>
</evidence>
<dbReference type="GO" id="GO:0016787">
    <property type="term" value="F:hydrolase activity"/>
    <property type="evidence" value="ECO:0007669"/>
    <property type="project" value="UniProtKB-KW"/>
</dbReference>
<dbReference type="InterPro" id="IPR036380">
    <property type="entry name" value="Isochorismatase-like_sf"/>
</dbReference>
<comment type="caution">
    <text evidence="3">The sequence shown here is derived from an EMBL/GenBank/DDBJ whole genome shotgun (WGS) entry which is preliminary data.</text>
</comment>
<protein>
    <submittedName>
        <fullName evidence="3">Isochorismatase family cysteine hydrolase</fullName>
        <ecNumber evidence="3">3.-.-.-</ecNumber>
    </submittedName>
</protein>
<dbReference type="SUPFAM" id="SSF52499">
    <property type="entry name" value="Isochorismatase-like hydrolases"/>
    <property type="match status" value="1"/>
</dbReference>
<keyword evidence="4" id="KW-1185">Reference proteome</keyword>
<dbReference type="CDD" id="cd00431">
    <property type="entry name" value="cysteine_hydrolases"/>
    <property type="match status" value="1"/>
</dbReference>
<dbReference type="PANTHER" id="PTHR43540">
    <property type="entry name" value="PEROXYUREIDOACRYLATE/UREIDOACRYLATE AMIDOHYDROLASE-RELATED"/>
    <property type="match status" value="1"/>
</dbReference>
<gene>
    <name evidence="3" type="ORF">ABDK96_12625</name>
</gene>
<accession>A0ABV0IK39</accession>
<evidence type="ECO:0000313" key="4">
    <source>
        <dbReference type="Proteomes" id="UP001484097"/>
    </source>
</evidence>
<dbReference type="Gene3D" id="3.40.50.850">
    <property type="entry name" value="Isochorismatase-like"/>
    <property type="match status" value="1"/>
</dbReference>
<sequence length="188" mass="20659">MTATSTAVLFIDMQEGFFEFPDLADHRELLVGEANWLAAVARSGGHRVYVANTVHQPDRSTWTLKMLEDGQGFNFEGSQQAEPLDGLDLRPTAVLAKTRDSAFFGTGLAERLRADGIRRLVLAGVTAESCVSATGRDAFAHDFEVVYARLAIASSDADRGWRDLDNLSADFRQQILDRPDLQRLLGCA</sequence>
<keyword evidence="1 3" id="KW-0378">Hydrolase</keyword>
<dbReference type="InterPro" id="IPR000868">
    <property type="entry name" value="Isochorismatase-like_dom"/>
</dbReference>
<dbReference type="Pfam" id="PF00857">
    <property type="entry name" value="Isochorismatase"/>
    <property type="match status" value="1"/>
</dbReference>
<dbReference type="Proteomes" id="UP001484097">
    <property type="component" value="Unassembled WGS sequence"/>
</dbReference>
<feature type="domain" description="Isochorismatase-like" evidence="2">
    <location>
        <begin position="6"/>
        <end position="167"/>
    </location>
</feature>
<dbReference type="PANTHER" id="PTHR43540:SF6">
    <property type="entry name" value="ISOCHORISMATASE-LIKE DOMAIN-CONTAINING PROTEIN"/>
    <property type="match status" value="1"/>
</dbReference>